<dbReference type="InterPro" id="IPR004424">
    <property type="entry name" value="IspE"/>
</dbReference>
<dbReference type="AlphaFoldDB" id="A0A644THM4"/>
<reference evidence="10" key="1">
    <citation type="submission" date="2019-08" db="EMBL/GenBank/DDBJ databases">
        <authorList>
            <person name="Kucharzyk K."/>
            <person name="Murdoch R.W."/>
            <person name="Higgins S."/>
            <person name="Loffler F."/>
        </authorList>
    </citation>
    <scope>NUCLEOTIDE SEQUENCE</scope>
</reference>
<dbReference type="PANTHER" id="PTHR43527">
    <property type="entry name" value="4-DIPHOSPHOCYTIDYL-2-C-METHYL-D-ERYTHRITOL KINASE, CHLOROPLASTIC"/>
    <property type="match status" value="1"/>
</dbReference>
<comment type="similarity">
    <text evidence="1">Belongs to the GHMP kinase family. IspE subfamily.</text>
</comment>
<dbReference type="Pfam" id="PF08544">
    <property type="entry name" value="GHMP_kinases_C"/>
    <property type="match status" value="1"/>
</dbReference>
<evidence type="ECO:0000256" key="3">
    <source>
        <dbReference type="ARBA" id="ARBA00022679"/>
    </source>
</evidence>
<evidence type="ECO:0000313" key="10">
    <source>
        <dbReference type="EMBL" id="MPL66423.1"/>
    </source>
</evidence>
<keyword evidence="4" id="KW-0547">Nucleotide-binding</keyword>
<feature type="domain" description="GHMP kinase N-terminal" evidence="8">
    <location>
        <begin position="83"/>
        <end position="159"/>
    </location>
</feature>
<name>A0A644THM4_9ZZZZ</name>
<evidence type="ECO:0000256" key="1">
    <source>
        <dbReference type="ARBA" id="ARBA00009684"/>
    </source>
</evidence>
<evidence type="ECO:0000256" key="2">
    <source>
        <dbReference type="ARBA" id="ARBA00012052"/>
    </source>
</evidence>
<evidence type="ECO:0000256" key="7">
    <source>
        <dbReference type="ARBA" id="ARBA00032554"/>
    </source>
</evidence>
<dbReference type="InterPro" id="IPR006204">
    <property type="entry name" value="GHMP_kinase_N_dom"/>
</dbReference>
<evidence type="ECO:0000256" key="4">
    <source>
        <dbReference type="ARBA" id="ARBA00022741"/>
    </source>
</evidence>
<dbReference type="SUPFAM" id="SSF54211">
    <property type="entry name" value="Ribosomal protein S5 domain 2-like"/>
    <property type="match status" value="1"/>
</dbReference>
<dbReference type="Gene3D" id="3.30.230.10">
    <property type="match status" value="1"/>
</dbReference>
<dbReference type="Gene3D" id="3.30.70.890">
    <property type="entry name" value="GHMP kinase, C-terminal domain"/>
    <property type="match status" value="1"/>
</dbReference>
<accession>A0A644THM4</accession>
<dbReference type="HAMAP" id="MF_00061">
    <property type="entry name" value="IspE"/>
    <property type="match status" value="1"/>
</dbReference>
<protein>
    <recommendedName>
        <fullName evidence="2">4-(cytidine 5'-diphospho)-2-C-methyl-D-erythritol kinase</fullName>
        <ecNumber evidence="2">2.7.1.148</ecNumber>
    </recommendedName>
    <alternativeName>
        <fullName evidence="7">4-(cytidine-5'-diphospho)-2-C-methyl-D-erythritol kinase</fullName>
    </alternativeName>
</protein>
<evidence type="ECO:0000259" key="9">
    <source>
        <dbReference type="Pfam" id="PF08544"/>
    </source>
</evidence>
<dbReference type="Pfam" id="PF00288">
    <property type="entry name" value="GHMP_kinases_N"/>
    <property type="match status" value="1"/>
</dbReference>
<keyword evidence="3 10" id="KW-0808">Transferase</keyword>
<keyword evidence="5 10" id="KW-0418">Kinase</keyword>
<dbReference type="InterPro" id="IPR013750">
    <property type="entry name" value="GHMP_kinase_C_dom"/>
</dbReference>
<dbReference type="InterPro" id="IPR036554">
    <property type="entry name" value="GHMP_kinase_C_sf"/>
</dbReference>
<dbReference type="NCBIfam" id="TIGR00154">
    <property type="entry name" value="ispE"/>
    <property type="match status" value="1"/>
</dbReference>
<dbReference type="GO" id="GO:0050515">
    <property type="term" value="F:4-(cytidine 5'-diphospho)-2-C-methyl-D-erythritol kinase activity"/>
    <property type="evidence" value="ECO:0007669"/>
    <property type="project" value="UniProtKB-EC"/>
</dbReference>
<gene>
    <name evidence="10" type="primary">ispE_3</name>
    <name evidence="10" type="ORF">SDC9_12097</name>
</gene>
<dbReference type="EC" id="2.7.1.148" evidence="2"/>
<feature type="domain" description="GHMP kinase C-terminal" evidence="9">
    <location>
        <begin position="249"/>
        <end position="298"/>
    </location>
</feature>
<dbReference type="InterPro" id="IPR014721">
    <property type="entry name" value="Ribsml_uS5_D2-typ_fold_subgr"/>
</dbReference>
<dbReference type="PANTHER" id="PTHR43527:SF2">
    <property type="entry name" value="4-DIPHOSPHOCYTIDYL-2-C-METHYL-D-ERYTHRITOL KINASE, CHLOROPLASTIC"/>
    <property type="match status" value="1"/>
</dbReference>
<organism evidence="10">
    <name type="scientific">bioreactor metagenome</name>
    <dbReference type="NCBI Taxonomy" id="1076179"/>
    <lineage>
        <taxon>unclassified sequences</taxon>
        <taxon>metagenomes</taxon>
        <taxon>ecological metagenomes</taxon>
    </lineage>
</organism>
<comment type="caution">
    <text evidence="10">The sequence shown here is derived from an EMBL/GenBank/DDBJ whole genome shotgun (WGS) entry which is preliminary data.</text>
</comment>
<dbReference type="SUPFAM" id="SSF55060">
    <property type="entry name" value="GHMP Kinase, C-terminal domain"/>
    <property type="match status" value="1"/>
</dbReference>
<keyword evidence="6" id="KW-0067">ATP-binding</keyword>
<dbReference type="GO" id="GO:0005524">
    <property type="term" value="F:ATP binding"/>
    <property type="evidence" value="ECO:0007669"/>
    <property type="project" value="UniProtKB-KW"/>
</dbReference>
<proteinExistence type="inferred from homology"/>
<dbReference type="GO" id="GO:0016114">
    <property type="term" value="P:terpenoid biosynthetic process"/>
    <property type="evidence" value="ECO:0007669"/>
    <property type="project" value="InterPro"/>
</dbReference>
<evidence type="ECO:0000256" key="5">
    <source>
        <dbReference type="ARBA" id="ARBA00022777"/>
    </source>
</evidence>
<evidence type="ECO:0000259" key="8">
    <source>
        <dbReference type="Pfam" id="PF00288"/>
    </source>
</evidence>
<dbReference type="EMBL" id="VSSQ01000032">
    <property type="protein sequence ID" value="MPL66423.1"/>
    <property type="molecule type" value="Genomic_DNA"/>
</dbReference>
<dbReference type="PIRSF" id="PIRSF010376">
    <property type="entry name" value="IspE"/>
    <property type="match status" value="1"/>
</dbReference>
<sequence length="327" mass="34716">MDNRLGATAFAKINIGLRIGPRSSDSYHPIMSLFQSVSLSDHIVLRWWEDGDRGGTSRGGGGGKEGEVVVVGDFDCPPEATTLYKAAIVFLRGLGIGARLRIEVDKGIPAKAGLGGGSADAAALLVLLNKAFSTGLGPGEIAELGLSVGSDVPFFFNGGTALVHGRGELIERLPSSREFGILLIQPSFGVATPWAYGALDSYRAGRRGYADLCQWDARAVEAKKREIVEELEKPLSDWGFVNDFAPLLYREYPAYGRLDLLLRSAGAAFVSISGSGSSIYGLFDNPEKALEAKERLLEAAVGGATGKLLYGMGLHAIKPLETSLRLG</sequence>
<dbReference type="InterPro" id="IPR020568">
    <property type="entry name" value="Ribosomal_Su5_D2-typ_SF"/>
</dbReference>
<evidence type="ECO:0000256" key="6">
    <source>
        <dbReference type="ARBA" id="ARBA00022840"/>
    </source>
</evidence>